<feature type="compositionally biased region" description="Low complexity" evidence="6">
    <location>
        <begin position="554"/>
        <end position="569"/>
    </location>
</feature>
<dbReference type="Gene3D" id="1.10.10.10">
    <property type="entry name" value="Winged helix-like DNA-binding domain superfamily/Winged helix DNA-binding domain"/>
    <property type="match status" value="1"/>
</dbReference>
<keyword evidence="3" id="KW-0804">Transcription</keyword>
<dbReference type="InterPro" id="IPR001766">
    <property type="entry name" value="Fork_head_dom"/>
</dbReference>
<dbReference type="PANTHER" id="PTHR46078">
    <property type="entry name" value="FORKHEAD BOX PROTEIN J2 FAMILY MEMBER"/>
    <property type="match status" value="1"/>
</dbReference>
<feature type="domain" description="Fork-head" evidence="7">
    <location>
        <begin position="267"/>
        <end position="373"/>
    </location>
</feature>
<name>A0ABR3V4V8_HUMIN</name>
<evidence type="ECO:0000256" key="1">
    <source>
        <dbReference type="ARBA" id="ARBA00023015"/>
    </source>
</evidence>
<evidence type="ECO:0000256" key="6">
    <source>
        <dbReference type="SAM" id="MobiDB-lite"/>
    </source>
</evidence>
<keyword evidence="4 5" id="KW-0539">Nucleus</keyword>
<evidence type="ECO:0000256" key="4">
    <source>
        <dbReference type="ARBA" id="ARBA00023242"/>
    </source>
</evidence>
<comment type="subcellular location">
    <subcellularLocation>
        <location evidence="5">Nucleus</location>
    </subcellularLocation>
</comment>
<keyword evidence="2 5" id="KW-0238">DNA-binding</keyword>
<dbReference type="InterPro" id="IPR045912">
    <property type="entry name" value="FOXJ2/3-like"/>
</dbReference>
<sequence>MEPMFGPSPRQVVQHTSPSPGPTGSDQQLPTGMTALRDCDGHGSQEDHHAQSDWIACLGAPASFSGTSSFENYALHSSPSAVSNLAQSGSDPTSPRSWQSSGHLIPTSWETAATADQLSDAFQNLDPQLTGYLSASQQDPNVAAVASFSSDSFTFVSEQGCTPSDDEFQDLRSNTVPFPSGYRPPTASQHAYPLTPESGQPLSPCSTTLSLSMDVGPPGSPGDDLALLGQQQDKQLQQQQQQQSAENGCADKTSPSQAPTSAASETKTEEPYAKLIHRAFMSTPRRAMTLQEIYQWFRENTDKGKDDTKGWQNSIRHNLSMNQAFQKRERPASSSTEGDSNGLGDGKKSTEWYLMDWAIKGVESTTRYRKENQSRRAAAQAAAAGRVVAHPVSQNRVYRSSYTPPHVLGRKNISPIARRTRQGLRSSASGGRGVGGPIHMSQHGGGLLEAYHPFGPHHFTSIPTPEMIGGSYGAGGPMYYPQHHPQQPASMMDMALTADGGVMMDAMVYGIPPSQPPTTAPTTPRGPSSEPPGIQQGGGDIPHRHHQHDHFFYQQPQQEQQQALQSQQPSYPPPQPLTNYPLTTLPATTSMSVPVPVAVAVAPMYEQLAVEVDGLPPWAMSATAAAGLDPMQVMDGLAGMQQMHGGVGGGMQLKMERSCSAGSDGSGYSSSSSSSSSSRGEGIGGGGGGGGDGGVVVVEGVPGVAGSGVGREGDGGEVAGGGQGGGQGQGMGF</sequence>
<feature type="compositionally biased region" description="Low complexity" evidence="6">
    <location>
        <begin position="223"/>
        <end position="243"/>
    </location>
</feature>
<keyword evidence="9" id="KW-1185">Reference proteome</keyword>
<evidence type="ECO:0000256" key="2">
    <source>
        <dbReference type="ARBA" id="ARBA00023125"/>
    </source>
</evidence>
<feature type="compositionally biased region" description="Basic and acidic residues" evidence="6">
    <location>
        <begin position="37"/>
        <end position="50"/>
    </location>
</feature>
<keyword evidence="1" id="KW-0805">Transcription regulation</keyword>
<feature type="region of interest" description="Disordered" evidence="6">
    <location>
        <begin position="507"/>
        <end position="583"/>
    </location>
</feature>
<feature type="region of interest" description="Disordered" evidence="6">
    <location>
        <begin position="1"/>
        <end position="50"/>
    </location>
</feature>
<feature type="region of interest" description="Disordered" evidence="6">
    <location>
        <begin position="324"/>
        <end position="345"/>
    </location>
</feature>
<feature type="region of interest" description="Disordered" evidence="6">
    <location>
        <begin position="164"/>
        <end position="270"/>
    </location>
</feature>
<feature type="region of interest" description="Disordered" evidence="6">
    <location>
        <begin position="78"/>
        <end position="105"/>
    </location>
</feature>
<dbReference type="SUPFAM" id="SSF46785">
    <property type="entry name" value="Winged helix' DNA-binding domain"/>
    <property type="match status" value="1"/>
</dbReference>
<dbReference type="InterPro" id="IPR036388">
    <property type="entry name" value="WH-like_DNA-bd_sf"/>
</dbReference>
<dbReference type="PROSITE" id="PS00658">
    <property type="entry name" value="FORK_HEAD_2"/>
    <property type="match status" value="1"/>
</dbReference>
<dbReference type="PANTHER" id="PTHR46078:SF2">
    <property type="entry name" value="FORK-HEAD DOMAIN-CONTAINING PROTEIN"/>
    <property type="match status" value="1"/>
</dbReference>
<reference evidence="8 9" key="1">
    <citation type="journal article" date="2024" name="Commun. Biol.">
        <title>Comparative genomic analysis of thermophilic fungi reveals convergent evolutionary adaptations and gene losses.</title>
        <authorList>
            <person name="Steindorff A.S."/>
            <person name="Aguilar-Pontes M.V."/>
            <person name="Robinson A.J."/>
            <person name="Andreopoulos B."/>
            <person name="LaButti K."/>
            <person name="Kuo A."/>
            <person name="Mondo S."/>
            <person name="Riley R."/>
            <person name="Otillar R."/>
            <person name="Haridas S."/>
            <person name="Lipzen A."/>
            <person name="Grimwood J."/>
            <person name="Schmutz J."/>
            <person name="Clum A."/>
            <person name="Reid I.D."/>
            <person name="Moisan M.C."/>
            <person name="Butler G."/>
            <person name="Nguyen T.T.M."/>
            <person name="Dewar K."/>
            <person name="Conant G."/>
            <person name="Drula E."/>
            <person name="Henrissat B."/>
            <person name="Hansel C."/>
            <person name="Singer S."/>
            <person name="Hutchinson M.I."/>
            <person name="de Vries R.P."/>
            <person name="Natvig D.O."/>
            <person name="Powell A.J."/>
            <person name="Tsang A."/>
            <person name="Grigoriev I.V."/>
        </authorList>
    </citation>
    <scope>NUCLEOTIDE SEQUENCE [LARGE SCALE GENOMIC DNA]</scope>
    <source>
        <strain evidence="8 9">CBS 620.91</strain>
    </source>
</reference>
<dbReference type="InterPro" id="IPR030456">
    <property type="entry name" value="TF_fork_head_CS_2"/>
</dbReference>
<feature type="compositionally biased region" description="Polar residues" evidence="6">
    <location>
        <begin position="11"/>
        <end position="31"/>
    </location>
</feature>
<feature type="compositionally biased region" description="Low complexity" evidence="6">
    <location>
        <begin position="201"/>
        <end position="212"/>
    </location>
</feature>
<dbReference type="Proteomes" id="UP001583172">
    <property type="component" value="Unassembled WGS sequence"/>
</dbReference>
<evidence type="ECO:0000256" key="5">
    <source>
        <dbReference type="PROSITE-ProRule" id="PRU00089"/>
    </source>
</evidence>
<proteinExistence type="predicted"/>
<feature type="compositionally biased region" description="Low complexity" evidence="6">
    <location>
        <begin position="253"/>
        <end position="264"/>
    </location>
</feature>
<comment type="caution">
    <text evidence="8">The sequence shown here is derived from an EMBL/GenBank/DDBJ whole genome shotgun (WGS) entry which is preliminary data.</text>
</comment>
<dbReference type="PROSITE" id="PS50039">
    <property type="entry name" value="FORK_HEAD_3"/>
    <property type="match status" value="1"/>
</dbReference>
<feature type="compositionally biased region" description="Gly residues" evidence="6">
    <location>
        <begin position="681"/>
        <end position="694"/>
    </location>
</feature>
<dbReference type="SMART" id="SM00339">
    <property type="entry name" value="FH"/>
    <property type="match status" value="1"/>
</dbReference>
<evidence type="ECO:0000313" key="9">
    <source>
        <dbReference type="Proteomes" id="UP001583172"/>
    </source>
</evidence>
<evidence type="ECO:0000256" key="3">
    <source>
        <dbReference type="ARBA" id="ARBA00023163"/>
    </source>
</evidence>
<dbReference type="EMBL" id="JAZGSY010000364">
    <property type="protein sequence ID" value="KAL1836803.1"/>
    <property type="molecule type" value="Genomic_DNA"/>
</dbReference>
<dbReference type="CDD" id="cd00059">
    <property type="entry name" value="FH_FOX"/>
    <property type="match status" value="1"/>
</dbReference>
<feature type="region of interest" description="Disordered" evidence="6">
    <location>
        <begin position="657"/>
        <end position="733"/>
    </location>
</feature>
<evidence type="ECO:0000313" key="8">
    <source>
        <dbReference type="EMBL" id="KAL1836803.1"/>
    </source>
</evidence>
<organism evidence="8 9">
    <name type="scientific">Humicola insolens</name>
    <name type="common">Soft-rot fungus</name>
    <dbReference type="NCBI Taxonomy" id="85995"/>
    <lineage>
        <taxon>Eukaryota</taxon>
        <taxon>Fungi</taxon>
        <taxon>Dikarya</taxon>
        <taxon>Ascomycota</taxon>
        <taxon>Pezizomycotina</taxon>
        <taxon>Sordariomycetes</taxon>
        <taxon>Sordariomycetidae</taxon>
        <taxon>Sordariales</taxon>
        <taxon>Chaetomiaceae</taxon>
        <taxon>Mycothermus</taxon>
    </lineage>
</organism>
<feature type="compositionally biased region" description="Low complexity" evidence="6">
    <location>
        <begin position="658"/>
        <end position="680"/>
    </location>
</feature>
<accession>A0ABR3V4V8</accession>
<feature type="DNA-binding region" description="Fork-head" evidence="5">
    <location>
        <begin position="267"/>
        <end position="373"/>
    </location>
</feature>
<gene>
    <name evidence="8" type="ORF">VTJ49DRAFT_4631</name>
</gene>
<dbReference type="InterPro" id="IPR036390">
    <property type="entry name" value="WH_DNA-bd_sf"/>
</dbReference>
<evidence type="ECO:0000259" key="7">
    <source>
        <dbReference type="PROSITE" id="PS50039"/>
    </source>
</evidence>
<protein>
    <recommendedName>
        <fullName evidence="7">Fork-head domain-containing protein</fullName>
    </recommendedName>
</protein>
<feature type="compositionally biased region" description="Low complexity" evidence="6">
    <location>
        <begin position="520"/>
        <end position="534"/>
    </location>
</feature>
<dbReference type="Pfam" id="PF00250">
    <property type="entry name" value="Forkhead"/>
    <property type="match status" value="1"/>
</dbReference>
<feature type="compositionally biased region" description="Gly residues" evidence="6">
    <location>
        <begin position="703"/>
        <end position="733"/>
    </location>
</feature>